<dbReference type="EMBL" id="ML122287">
    <property type="protein sequence ID" value="RPD56584.1"/>
    <property type="molecule type" value="Genomic_DNA"/>
</dbReference>
<reference evidence="1" key="1">
    <citation type="journal article" date="2018" name="Genome Biol. Evol.">
        <title>Genomics and development of Lentinus tigrinus, a white-rot wood-decaying mushroom with dimorphic fruiting bodies.</title>
        <authorList>
            <person name="Wu B."/>
            <person name="Xu Z."/>
            <person name="Knudson A."/>
            <person name="Carlson A."/>
            <person name="Chen N."/>
            <person name="Kovaka S."/>
            <person name="LaButti K."/>
            <person name="Lipzen A."/>
            <person name="Pennachio C."/>
            <person name="Riley R."/>
            <person name="Schakwitz W."/>
            <person name="Umezawa K."/>
            <person name="Ohm R.A."/>
            <person name="Grigoriev I.V."/>
            <person name="Nagy L.G."/>
            <person name="Gibbons J."/>
            <person name="Hibbett D."/>
        </authorList>
    </citation>
    <scope>NUCLEOTIDE SEQUENCE [LARGE SCALE GENOMIC DNA]</scope>
    <source>
        <strain evidence="1">ALCF2SS1-6</strain>
    </source>
</reference>
<dbReference type="OrthoDB" id="3219396at2759"/>
<proteinExistence type="predicted"/>
<gene>
    <name evidence="1" type="ORF">L227DRAFT_614460</name>
</gene>
<dbReference type="AlphaFoldDB" id="A0A5C2S1D7"/>
<keyword evidence="2" id="KW-1185">Reference proteome</keyword>
<dbReference type="Proteomes" id="UP000313359">
    <property type="component" value="Unassembled WGS sequence"/>
</dbReference>
<organism evidence="1 2">
    <name type="scientific">Lentinus tigrinus ALCF2SS1-6</name>
    <dbReference type="NCBI Taxonomy" id="1328759"/>
    <lineage>
        <taxon>Eukaryota</taxon>
        <taxon>Fungi</taxon>
        <taxon>Dikarya</taxon>
        <taxon>Basidiomycota</taxon>
        <taxon>Agaricomycotina</taxon>
        <taxon>Agaricomycetes</taxon>
        <taxon>Polyporales</taxon>
        <taxon>Polyporaceae</taxon>
        <taxon>Lentinus</taxon>
    </lineage>
</organism>
<sequence length="106" mass="11571">MPFCDRGWEAPARIMDGFVVRPQRAFSIGTPYFGRGEGDGKFDAGPGQLGQRVVAFAWEQSIERLVKAEEGVYALTVFDFAASPMHVEPAAQSGAEKWAQQFCGAL</sequence>
<protein>
    <submittedName>
        <fullName evidence="1">Uncharacterized protein</fullName>
    </submittedName>
</protein>
<accession>A0A5C2S1D7</accession>
<evidence type="ECO:0000313" key="2">
    <source>
        <dbReference type="Proteomes" id="UP000313359"/>
    </source>
</evidence>
<evidence type="ECO:0000313" key="1">
    <source>
        <dbReference type="EMBL" id="RPD56584.1"/>
    </source>
</evidence>
<name>A0A5C2S1D7_9APHY</name>